<sequence>MVKVRLLPSSVQGLVPTEAALSSFTMNRSPIVFVSVGGWTLGLGLAEDCNEWNKKQQLLILFFTVFLYTSGLNFRKFSSLVSDTKPFTSCCKCFHMEYHCKEKNADNLNLMLWKMESFCCKQ</sequence>
<comment type="caution">
    <text evidence="1">The sequence shown here is derived from an EMBL/GenBank/DDBJ whole genome shotgun (WGS) entry which is preliminary data.</text>
</comment>
<dbReference type="EMBL" id="BGPR01030498">
    <property type="protein sequence ID" value="GBO03068.1"/>
    <property type="molecule type" value="Genomic_DNA"/>
</dbReference>
<evidence type="ECO:0000313" key="2">
    <source>
        <dbReference type="Proteomes" id="UP000499080"/>
    </source>
</evidence>
<dbReference type="AlphaFoldDB" id="A0A4Y2TRB0"/>
<protein>
    <submittedName>
        <fullName evidence="1">Uncharacterized protein</fullName>
    </submittedName>
</protein>
<evidence type="ECO:0000313" key="1">
    <source>
        <dbReference type="EMBL" id="GBO03068.1"/>
    </source>
</evidence>
<reference evidence="1 2" key="1">
    <citation type="journal article" date="2019" name="Sci. Rep.">
        <title>Orb-weaving spider Araneus ventricosus genome elucidates the spidroin gene catalogue.</title>
        <authorList>
            <person name="Kono N."/>
            <person name="Nakamura H."/>
            <person name="Ohtoshi R."/>
            <person name="Moran D.A.P."/>
            <person name="Shinohara A."/>
            <person name="Yoshida Y."/>
            <person name="Fujiwara M."/>
            <person name="Mori M."/>
            <person name="Tomita M."/>
            <person name="Arakawa K."/>
        </authorList>
    </citation>
    <scope>NUCLEOTIDE SEQUENCE [LARGE SCALE GENOMIC DNA]</scope>
</reference>
<accession>A0A4Y2TRB0</accession>
<keyword evidence="2" id="KW-1185">Reference proteome</keyword>
<name>A0A4Y2TRB0_ARAVE</name>
<gene>
    <name evidence="1" type="ORF">AVEN_140886_1</name>
</gene>
<dbReference type="Proteomes" id="UP000499080">
    <property type="component" value="Unassembled WGS sequence"/>
</dbReference>
<proteinExistence type="predicted"/>
<organism evidence="1 2">
    <name type="scientific">Araneus ventricosus</name>
    <name type="common">Orbweaver spider</name>
    <name type="synonym">Epeira ventricosa</name>
    <dbReference type="NCBI Taxonomy" id="182803"/>
    <lineage>
        <taxon>Eukaryota</taxon>
        <taxon>Metazoa</taxon>
        <taxon>Ecdysozoa</taxon>
        <taxon>Arthropoda</taxon>
        <taxon>Chelicerata</taxon>
        <taxon>Arachnida</taxon>
        <taxon>Araneae</taxon>
        <taxon>Araneomorphae</taxon>
        <taxon>Entelegynae</taxon>
        <taxon>Araneoidea</taxon>
        <taxon>Araneidae</taxon>
        <taxon>Araneus</taxon>
    </lineage>
</organism>